<dbReference type="AlphaFoldDB" id="A0A6G0WH69"/>
<comment type="caution">
    <text evidence="2">The sequence shown here is derived from an EMBL/GenBank/DDBJ whole genome shotgun (WGS) entry which is preliminary data.</text>
</comment>
<evidence type="ECO:0000313" key="2">
    <source>
        <dbReference type="EMBL" id="KAF0726514.1"/>
    </source>
</evidence>
<dbReference type="EMBL" id="VUJU01008735">
    <property type="protein sequence ID" value="KAF0726514.1"/>
    <property type="molecule type" value="Genomic_DNA"/>
</dbReference>
<gene>
    <name evidence="2" type="ORF">FWK35_00028530</name>
</gene>
<proteinExistence type="predicted"/>
<protein>
    <recommendedName>
        <fullName evidence="1">DUF4806 domain-containing protein</fullName>
    </recommendedName>
</protein>
<reference evidence="2 3" key="1">
    <citation type="submission" date="2019-08" db="EMBL/GenBank/DDBJ databases">
        <title>Whole genome of Aphis craccivora.</title>
        <authorList>
            <person name="Voronova N.V."/>
            <person name="Shulinski R.S."/>
            <person name="Bandarenka Y.V."/>
            <person name="Zhorov D.G."/>
            <person name="Warner D."/>
        </authorList>
    </citation>
    <scope>NUCLEOTIDE SEQUENCE [LARGE SCALE GENOMIC DNA]</scope>
    <source>
        <strain evidence="2">180601</strain>
        <tissue evidence="2">Whole Body</tissue>
    </source>
</reference>
<dbReference type="PANTHER" id="PTHR33053:SF24">
    <property type="entry name" value="TRANSPOSASE DOMAIN-CONTAINING PROTEIN"/>
    <property type="match status" value="1"/>
</dbReference>
<dbReference type="Proteomes" id="UP000478052">
    <property type="component" value="Unassembled WGS sequence"/>
</dbReference>
<name>A0A6G0WH69_APHCR</name>
<evidence type="ECO:0000313" key="3">
    <source>
        <dbReference type="Proteomes" id="UP000478052"/>
    </source>
</evidence>
<evidence type="ECO:0000259" key="1">
    <source>
        <dbReference type="Pfam" id="PF16064"/>
    </source>
</evidence>
<organism evidence="2 3">
    <name type="scientific">Aphis craccivora</name>
    <name type="common">Cowpea aphid</name>
    <dbReference type="NCBI Taxonomy" id="307492"/>
    <lineage>
        <taxon>Eukaryota</taxon>
        <taxon>Metazoa</taxon>
        <taxon>Ecdysozoa</taxon>
        <taxon>Arthropoda</taxon>
        <taxon>Hexapoda</taxon>
        <taxon>Insecta</taxon>
        <taxon>Pterygota</taxon>
        <taxon>Neoptera</taxon>
        <taxon>Paraneoptera</taxon>
        <taxon>Hemiptera</taxon>
        <taxon>Sternorrhyncha</taxon>
        <taxon>Aphidomorpha</taxon>
        <taxon>Aphidoidea</taxon>
        <taxon>Aphididae</taxon>
        <taxon>Aphidini</taxon>
        <taxon>Aphis</taxon>
        <taxon>Aphis</taxon>
    </lineage>
</organism>
<sequence length="815" mass="93147">MSSQSESKTTKRRRYLNDMETINFIVENQEQLNFLPQPSTSIENDNDLVVESHDVPFRSAIVNDDIFSNNINTDDIFNFPFSNINLDDNNVDISNYYDLQNESCSSDSNDEYSTNSNNILYDNQCLILKLIANWTIEHNITLSALSALLKLLKNHKCFSHFPVDARTVLKTPNKPNKIQTIQSGYYYHFGIANGLKSHCNFSIINENIIKLVVGIDGLPLTKSSSSAFWPILAYARCSSFKSNVFLVAENGMDTAYGRKNVKVETFCCDTPAKSTNFCKRTHLDFINRVDDEHHIGNTISILTEIPYINMVDDFSIDYMHLVCLGIVKKLILLWLGIFKKSPVNVCIQSQNVHVITNRLLFNKKYVTVDFSRKPRGLNDIVRWKATEFRQFLLYTGPIVLKGILMDECYIHFMCLHVAFRIRLCPVSTEKLVNFSEKLLIHFVEKFEEIYGPQFSSHNIHGLIHIVDDYRKFGSLEECSCFPFENYMKFLKKMVRKHERPLEQVIKRYHEFLTFIVHFFGDDSVEPVPSIWISKNGTCAWPKNGALIKKYIQLKTIPNEIEFVYHKARVLKTNIKSLGEANSLAEKGCTQSDLSDYTDSDDDKSNKSDHKLIKYAGWSPSPKKFKTLKSQQKSSIVKQLSYDILSNVTDNYKNVPKSNSDKDTIEDIVEDKLESSDVHLDEKSSEACIKTPKLLDVSIEAVTKVTPGSSTPDMAQRLDFIEIRLNSMPTKDYSVNNKISSSLNDMTCCPLPIDNMIDLDTLESNILGDGAFRTNLVNELSYIGGKNVKSMVKRLMAKLFKDELLKDFSYTGKKGK</sequence>
<keyword evidence="3" id="KW-1185">Reference proteome</keyword>
<dbReference type="OrthoDB" id="2669721at2759"/>
<dbReference type="Pfam" id="PF16064">
    <property type="entry name" value="DUF4806"/>
    <property type="match status" value="1"/>
</dbReference>
<accession>A0A6G0WH69</accession>
<dbReference type="PANTHER" id="PTHR33053">
    <property type="entry name" value="PROTEIN, PUTATIVE-RELATED"/>
    <property type="match status" value="1"/>
</dbReference>
<dbReference type="InterPro" id="IPR032071">
    <property type="entry name" value="DUF4806"/>
</dbReference>
<feature type="domain" description="DUF4806" evidence="1">
    <location>
        <begin position="750"/>
        <end position="814"/>
    </location>
</feature>